<comment type="caution">
    <text evidence="6">The sequence shown here is derived from an EMBL/GenBank/DDBJ whole genome shotgun (WGS) entry which is preliminary data.</text>
</comment>
<evidence type="ECO:0000313" key="7">
    <source>
        <dbReference type="Proteomes" id="UP000037432"/>
    </source>
</evidence>
<accession>A0A0J7ZAQ2</accession>
<gene>
    <name evidence="6" type="ORF">ACM01_20550</name>
</gene>
<keyword evidence="1" id="KW-0963">Cytoplasm</keyword>
<dbReference type="InterPro" id="IPR016039">
    <property type="entry name" value="Thiolase-like"/>
</dbReference>
<evidence type="ECO:0000256" key="3">
    <source>
        <dbReference type="ARBA" id="ARBA00023315"/>
    </source>
</evidence>
<organism evidence="6 7">
    <name type="scientific">Streptomyces viridochromogenes</name>
    <dbReference type="NCBI Taxonomy" id="1938"/>
    <lineage>
        <taxon>Bacteria</taxon>
        <taxon>Bacillati</taxon>
        <taxon>Actinomycetota</taxon>
        <taxon>Actinomycetes</taxon>
        <taxon>Kitasatosporales</taxon>
        <taxon>Streptomycetaceae</taxon>
        <taxon>Streptomyces</taxon>
    </lineage>
</organism>
<keyword evidence="2" id="KW-0808">Transferase</keyword>
<evidence type="ECO:0000313" key="6">
    <source>
        <dbReference type="EMBL" id="KMS72904.1"/>
    </source>
</evidence>
<dbReference type="PANTHER" id="PTHR34069">
    <property type="entry name" value="3-OXOACYL-[ACYL-CARRIER-PROTEIN] SYNTHASE 3"/>
    <property type="match status" value="1"/>
</dbReference>
<dbReference type="PATRIC" id="fig|1938.3.peg.2578"/>
<dbReference type="InterPro" id="IPR013751">
    <property type="entry name" value="ACP_syn_III_N"/>
</dbReference>
<dbReference type="PANTHER" id="PTHR34069:SF2">
    <property type="entry name" value="BETA-KETOACYL-[ACYL-CARRIER-PROTEIN] SYNTHASE III"/>
    <property type="match status" value="1"/>
</dbReference>
<name>A0A0J7ZAQ2_STRVR</name>
<evidence type="ECO:0000259" key="4">
    <source>
        <dbReference type="Pfam" id="PF08541"/>
    </source>
</evidence>
<dbReference type="InterPro" id="IPR013747">
    <property type="entry name" value="ACP_syn_III_C"/>
</dbReference>
<dbReference type="GO" id="GO:0004315">
    <property type="term" value="F:3-oxoacyl-[acyl-carrier-protein] synthase activity"/>
    <property type="evidence" value="ECO:0007669"/>
    <property type="project" value="InterPro"/>
</dbReference>
<dbReference type="CDD" id="cd00830">
    <property type="entry name" value="KAS_III"/>
    <property type="match status" value="1"/>
</dbReference>
<reference evidence="6 7" key="1">
    <citation type="submission" date="2015-06" db="EMBL/GenBank/DDBJ databases">
        <authorList>
            <person name="Ju K.-S."/>
            <person name="Doroghazi J.R."/>
            <person name="Metcalf W.W."/>
        </authorList>
    </citation>
    <scope>NUCLEOTIDE SEQUENCE [LARGE SCALE GENOMIC DNA]</scope>
    <source>
        <strain evidence="6 7">NRRL 3414</strain>
    </source>
</reference>
<dbReference type="EMBL" id="LFNT01000023">
    <property type="protein sequence ID" value="KMS72904.1"/>
    <property type="molecule type" value="Genomic_DNA"/>
</dbReference>
<dbReference type="AlphaFoldDB" id="A0A0J7ZAQ2"/>
<feature type="domain" description="Beta-ketoacyl-[acyl-carrier-protein] synthase III C-terminal" evidence="4">
    <location>
        <begin position="227"/>
        <end position="303"/>
    </location>
</feature>
<dbReference type="GO" id="GO:0044550">
    <property type="term" value="P:secondary metabolite biosynthetic process"/>
    <property type="evidence" value="ECO:0007669"/>
    <property type="project" value="TreeGrafter"/>
</dbReference>
<proteinExistence type="predicted"/>
<evidence type="ECO:0000256" key="2">
    <source>
        <dbReference type="ARBA" id="ARBA00022679"/>
    </source>
</evidence>
<feature type="domain" description="Beta-ketoacyl-[acyl-carrier-protein] synthase III N-terminal" evidence="5">
    <location>
        <begin position="105"/>
        <end position="169"/>
    </location>
</feature>
<dbReference type="Pfam" id="PF08545">
    <property type="entry name" value="ACP_syn_III"/>
    <property type="match status" value="1"/>
</dbReference>
<keyword evidence="3" id="KW-0012">Acyltransferase</keyword>
<sequence length="318" mass="33192">MSAGIVGLHAAKSGDVVDNSHFESIGLTDEWIRRRSGIASRTWFPDGAELADVAAEACAPLVGRAGDPSAIGALIVVSTSVRQRVPAIAQKVAELAGLPSSVLAFDMNAACCGFVYGLVNGLSLIDAGQTRSALVCTVEAMSRMVDRSDRQTACLFADGAAAVLLEDRAEFPRFVHVAGGDGGREQLMRETDAGGIHLDGAQVYDRAVRRMSDTARQLFAHDPAPSVLVGHQANGRILEQIRTFTSELGVPFVNRIEHFGNTSSASIPLALADELSTGSLSAEGRLGAVAYGAGEAWGGVSVSYRIPAGGTAAQQDRT</sequence>
<dbReference type="RefSeq" id="WP_048582767.1">
    <property type="nucleotide sequence ID" value="NZ_LFNT01000023.1"/>
</dbReference>
<dbReference type="OrthoDB" id="9815506at2"/>
<protein>
    <submittedName>
        <fullName evidence="6">3-oxoacyl-ACP synthase</fullName>
    </submittedName>
</protein>
<evidence type="ECO:0000256" key="1">
    <source>
        <dbReference type="ARBA" id="ARBA00022490"/>
    </source>
</evidence>
<dbReference type="Proteomes" id="UP000037432">
    <property type="component" value="Unassembled WGS sequence"/>
</dbReference>
<dbReference type="Pfam" id="PF08541">
    <property type="entry name" value="ACP_syn_III_C"/>
    <property type="match status" value="1"/>
</dbReference>
<dbReference type="SUPFAM" id="SSF53901">
    <property type="entry name" value="Thiolase-like"/>
    <property type="match status" value="2"/>
</dbReference>
<dbReference type="Gene3D" id="3.40.47.10">
    <property type="match status" value="1"/>
</dbReference>
<evidence type="ECO:0000259" key="5">
    <source>
        <dbReference type="Pfam" id="PF08545"/>
    </source>
</evidence>
<dbReference type="GO" id="GO:0006633">
    <property type="term" value="P:fatty acid biosynthetic process"/>
    <property type="evidence" value="ECO:0007669"/>
    <property type="project" value="InterPro"/>
</dbReference>